<dbReference type="AlphaFoldDB" id="A0A926FIB2"/>
<sequence>MAAARASNGDQGIPTPWPTCRWCTRTISAASASSGSPHLHLRLDHAPACLRHAGHPFIQPTKAGQPLSEALYDPLGYLQQAPYPVESSRKAGAILVAGSDAPVDSQDPRPFENMAAGIVRAAGSDDAFRASQRISLAEMLAAYTINGARAVRQGRSPAPSRRANPPTSSCSTGICSLVEAGTPEQIADTRVEQTVFQGNTIYPAPEPNR</sequence>
<organism evidence="2">
    <name type="scientific">Aeromonas hydrophila</name>
    <dbReference type="NCBI Taxonomy" id="644"/>
    <lineage>
        <taxon>Bacteria</taxon>
        <taxon>Pseudomonadati</taxon>
        <taxon>Pseudomonadota</taxon>
        <taxon>Gammaproteobacteria</taxon>
        <taxon>Aeromonadales</taxon>
        <taxon>Aeromonadaceae</taxon>
        <taxon>Aeromonas</taxon>
    </lineage>
</organism>
<dbReference type="SUPFAM" id="SSF51556">
    <property type="entry name" value="Metallo-dependent hydrolases"/>
    <property type="match status" value="1"/>
</dbReference>
<evidence type="ECO:0000313" key="2">
    <source>
        <dbReference type="EMBL" id="MBC8674426.1"/>
    </source>
</evidence>
<proteinExistence type="predicted"/>
<feature type="domain" description="Amidohydrolase 3" evidence="1">
    <location>
        <begin position="83"/>
        <end position="153"/>
    </location>
</feature>
<name>A0A926FIB2_AERHY</name>
<dbReference type="Gene3D" id="3.20.20.140">
    <property type="entry name" value="Metal-dependent hydrolases"/>
    <property type="match status" value="1"/>
</dbReference>
<comment type="caution">
    <text evidence="2">The sequence shown here is derived from an EMBL/GenBank/DDBJ whole genome shotgun (WGS) entry which is preliminary data.</text>
</comment>
<gene>
    <name evidence="2" type="ORF">H2136_22230</name>
</gene>
<evidence type="ECO:0000259" key="1">
    <source>
        <dbReference type="Pfam" id="PF07969"/>
    </source>
</evidence>
<dbReference type="InterPro" id="IPR013108">
    <property type="entry name" value="Amidohydro_3"/>
</dbReference>
<dbReference type="Pfam" id="PF07969">
    <property type="entry name" value="Amidohydro_3"/>
    <property type="match status" value="1"/>
</dbReference>
<protein>
    <submittedName>
        <fullName evidence="2">Amidohydrolase family protein</fullName>
    </submittedName>
</protein>
<accession>A0A926FIB2</accession>
<dbReference type="EMBL" id="JACLAN010000017">
    <property type="protein sequence ID" value="MBC8674426.1"/>
    <property type="molecule type" value="Genomic_DNA"/>
</dbReference>
<dbReference type="InterPro" id="IPR032466">
    <property type="entry name" value="Metal_Hydrolase"/>
</dbReference>
<reference evidence="2" key="1">
    <citation type="submission" date="2020-07" db="EMBL/GenBank/DDBJ databases">
        <title>Carbapenem Resistant Aeromonas hydrophila Carrying blacphA7 Isolated from Two Solid Organ Transplant Patients.</title>
        <authorList>
            <person name="Hilt E."/>
            <person name="Fitzwater S.P."/>
            <person name="Ward K."/>
            <person name="De St Maurice A."/>
            <person name="Chandrasekaran S."/>
            <person name="Garner O.B."/>
            <person name="Yang S."/>
        </authorList>
    </citation>
    <scope>NUCLEOTIDE SEQUENCE</scope>
    <source>
        <strain evidence="2">B-1</strain>
    </source>
</reference>